<organism evidence="5 6">
    <name type="scientific">Bifidobacterium pseudolongum subsp. globosum</name>
    <dbReference type="NCBI Taxonomy" id="1690"/>
    <lineage>
        <taxon>Bacteria</taxon>
        <taxon>Bacillati</taxon>
        <taxon>Actinomycetota</taxon>
        <taxon>Actinomycetes</taxon>
        <taxon>Bifidobacteriales</taxon>
        <taxon>Bifidobacteriaceae</taxon>
        <taxon>Bifidobacterium</taxon>
    </lineage>
</organism>
<dbReference type="AlphaFoldDB" id="A0A4Q5A6R0"/>
<proteinExistence type="predicted"/>
<dbReference type="Pfam" id="PF00005">
    <property type="entry name" value="ABC_tran"/>
    <property type="match status" value="1"/>
</dbReference>
<sequence length="215" mass="23158">MNATDATGAQVLLHDVGHSFHASRAGHDGADMLFHGLTRRLDAGHVYALIGPSGSGKSTLLSIIAGWIAPLEGSVERVHCEQLHWVQQNPHGVAYRSALDHVALPFIARGEPRETANRHALALLAAFGLEPLAVRRFCDLSGGEAQRLMLARGIATASQLLLVDEPTAQLDRHTAMEVNDHLHALSQAGVIVVIATHDPDTRDACTDVIDLRDYQ</sequence>
<evidence type="ECO:0000256" key="2">
    <source>
        <dbReference type="ARBA" id="ARBA00022741"/>
    </source>
</evidence>
<dbReference type="SUPFAM" id="SSF52540">
    <property type="entry name" value="P-loop containing nucleoside triphosphate hydrolases"/>
    <property type="match status" value="1"/>
</dbReference>
<dbReference type="PANTHER" id="PTHR42788:SF13">
    <property type="entry name" value="ALIPHATIC SULFONATES IMPORT ATP-BINDING PROTEIN SSUB"/>
    <property type="match status" value="1"/>
</dbReference>
<evidence type="ECO:0000256" key="3">
    <source>
        <dbReference type="ARBA" id="ARBA00022840"/>
    </source>
</evidence>
<feature type="domain" description="ABC transporter" evidence="4">
    <location>
        <begin position="11"/>
        <end position="212"/>
    </location>
</feature>
<dbReference type="Gene3D" id="3.40.50.300">
    <property type="entry name" value="P-loop containing nucleotide triphosphate hydrolases"/>
    <property type="match status" value="1"/>
</dbReference>
<dbReference type="InterPro" id="IPR003439">
    <property type="entry name" value="ABC_transporter-like_ATP-bd"/>
</dbReference>
<dbReference type="Proteomes" id="UP000291187">
    <property type="component" value="Unassembled WGS sequence"/>
</dbReference>
<dbReference type="PROSITE" id="PS50893">
    <property type="entry name" value="ABC_TRANSPORTER_2"/>
    <property type="match status" value="1"/>
</dbReference>
<dbReference type="InterPro" id="IPR017871">
    <property type="entry name" value="ABC_transporter-like_CS"/>
</dbReference>
<dbReference type="GO" id="GO:0016887">
    <property type="term" value="F:ATP hydrolysis activity"/>
    <property type="evidence" value="ECO:0007669"/>
    <property type="project" value="InterPro"/>
</dbReference>
<protein>
    <submittedName>
        <fullName evidence="5">ABC transporter</fullName>
    </submittedName>
</protein>
<gene>
    <name evidence="5" type="ORF">PG2071B_0634</name>
</gene>
<dbReference type="PROSITE" id="PS00211">
    <property type="entry name" value="ABC_TRANSPORTER_1"/>
    <property type="match status" value="1"/>
</dbReference>
<evidence type="ECO:0000313" key="5">
    <source>
        <dbReference type="EMBL" id="RYQ19829.1"/>
    </source>
</evidence>
<name>A0A4Q5A6R0_9BIFI</name>
<dbReference type="RefSeq" id="WP_129864173.1">
    <property type="nucleotide sequence ID" value="NZ_RYUM01000008.1"/>
</dbReference>
<reference evidence="5 6" key="1">
    <citation type="submission" date="2018-12" db="EMBL/GenBank/DDBJ databases">
        <title>Unveiling genomic diversity among members of the Bifidobacterium pseudolongum species, a widely distributed gut commensal of the animal kingdom.</title>
        <authorList>
            <person name="Lugli G.A."/>
            <person name="Duranti S."/>
            <person name="Albert K."/>
            <person name="Mancabelli L."/>
            <person name="Napoli S."/>
            <person name="Viappiani A."/>
            <person name="Anzalone R."/>
            <person name="Longhi G."/>
            <person name="Milani C."/>
            <person name="Turroni F."/>
            <person name="Alessandri G."/>
            <person name="Sela D.A."/>
            <person name="Van Sinderen D."/>
            <person name="Ventura M."/>
        </authorList>
    </citation>
    <scope>NUCLEOTIDE SEQUENCE [LARGE SCALE GENOMIC DNA]</scope>
    <source>
        <strain evidence="5 6">2071B</strain>
    </source>
</reference>
<comment type="caution">
    <text evidence="5">The sequence shown here is derived from an EMBL/GenBank/DDBJ whole genome shotgun (WGS) entry which is preliminary data.</text>
</comment>
<dbReference type="GO" id="GO:0005524">
    <property type="term" value="F:ATP binding"/>
    <property type="evidence" value="ECO:0007669"/>
    <property type="project" value="UniProtKB-KW"/>
</dbReference>
<evidence type="ECO:0000256" key="1">
    <source>
        <dbReference type="ARBA" id="ARBA00022448"/>
    </source>
</evidence>
<dbReference type="InterPro" id="IPR050166">
    <property type="entry name" value="ABC_transporter_ATP-bind"/>
</dbReference>
<dbReference type="PANTHER" id="PTHR42788">
    <property type="entry name" value="TAURINE IMPORT ATP-BINDING PROTEIN-RELATED"/>
    <property type="match status" value="1"/>
</dbReference>
<keyword evidence="1" id="KW-0813">Transport</keyword>
<evidence type="ECO:0000313" key="6">
    <source>
        <dbReference type="Proteomes" id="UP000291187"/>
    </source>
</evidence>
<dbReference type="InterPro" id="IPR003593">
    <property type="entry name" value="AAA+_ATPase"/>
</dbReference>
<evidence type="ECO:0000259" key="4">
    <source>
        <dbReference type="PROSITE" id="PS50893"/>
    </source>
</evidence>
<dbReference type="EMBL" id="RYUM01000008">
    <property type="protein sequence ID" value="RYQ19829.1"/>
    <property type="molecule type" value="Genomic_DNA"/>
</dbReference>
<keyword evidence="2" id="KW-0547">Nucleotide-binding</keyword>
<dbReference type="SMART" id="SM00382">
    <property type="entry name" value="AAA"/>
    <property type="match status" value="1"/>
</dbReference>
<keyword evidence="3" id="KW-0067">ATP-binding</keyword>
<dbReference type="InterPro" id="IPR027417">
    <property type="entry name" value="P-loop_NTPase"/>
</dbReference>
<accession>A0A4Q5A6R0</accession>